<dbReference type="InParanoid" id="G4ZSM7"/>
<dbReference type="Proteomes" id="UP000002640">
    <property type="component" value="Unassembled WGS sequence"/>
</dbReference>
<evidence type="ECO:0000256" key="1">
    <source>
        <dbReference type="SAM" id="SignalP"/>
    </source>
</evidence>
<dbReference type="RefSeq" id="XP_009531678.1">
    <property type="nucleotide sequence ID" value="XM_009533383.1"/>
</dbReference>
<dbReference type="EMBL" id="JH159156">
    <property type="protein sequence ID" value="EGZ14249.1"/>
    <property type="molecule type" value="Genomic_DNA"/>
</dbReference>
<sequence>MAGSLLNSALAFALLLVATVQANAVQKTADWPSLRFHFTLKRDTMKIHGQSQFDIYGNPIVSAKTNTVLYDAFATFTEHTTLYNYTLLHGVAYSSSTPYTGSPEDDSKAKPTVACLDKETAKLPSINAIVAAIGDATAVNKASGSNFDCSSGSLFKVTVNRVEFALCASGSTGFKLQGTDMDISVEFLESHIDIYVPKLAEKKRLQCTSVASPSPITPVGKALLTGQPVP</sequence>
<dbReference type="GeneID" id="20652866"/>
<dbReference type="PANTHER" id="PTHR22538">
    <property type="entry name" value="CILIA- AND FLAGELLA-ASSOCIATED PROTEIN 74"/>
    <property type="match status" value="1"/>
</dbReference>
<keyword evidence="3" id="KW-1185">Reference proteome</keyword>
<dbReference type="PANTHER" id="PTHR22538:SF1">
    <property type="entry name" value="VWFD DOMAIN-CONTAINING PROTEIN"/>
    <property type="match status" value="1"/>
</dbReference>
<proteinExistence type="predicted"/>
<dbReference type="KEGG" id="psoj:PHYSODRAFT_448479"/>
<organism evidence="2 3">
    <name type="scientific">Phytophthora sojae (strain P6497)</name>
    <name type="common">Soybean stem and root rot agent</name>
    <name type="synonym">Phytophthora megasperma f. sp. glycines</name>
    <dbReference type="NCBI Taxonomy" id="1094619"/>
    <lineage>
        <taxon>Eukaryota</taxon>
        <taxon>Sar</taxon>
        <taxon>Stramenopiles</taxon>
        <taxon>Oomycota</taxon>
        <taxon>Peronosporomycetes</taxon>
        <taxon>Peronosporales</taxon>
        <taxon>Peronosporaceae</taxon>
        <taxon>Phytophthora</taxon>
    </lineage>
</organism>
<feature type="chain" id="PRO_5003472526" evidence="1">
    <location>
        <begin position="23"/>
        <end position="230"/>
    </location>
</feature>
<protein>
    <submittedName>
        <fullName evidence="2">Uncharacterized protein</fullName>
    </submittedName>
</protein>
<name>G4ZSM7_PHYSP</name>
<feature type="signal peptide" evidence="1">
    <location>
        <begin position="1"/>
        <end position="22"/>
    </location>
</feature>
<gene>
    <name evidence="2" type="ORF">PHYSODRAFT_448479</name>
</gene>
<accession>G4ZSM7</accession>
<evidence type="ECO:0000313" key="3">
    <source>
        <dbReference type="Proteomes" id="UP000002640"/>
    </source>
</evidence>
<dbReference type="AlphaFoldDB" id="G4ZSM7"/>
<keyword evidence="1" id="KW-0732">Signal</keyword>
<reference evidence="2 3" key="1">
    <citation type="journal article" date="2006" name="Science">
        <title>Phytophthora genome sequences uncover evolutionary origins and mechanisms of pathogenesis.</title>
        <authorList>
            <person name="Tyler B.M."/>
            <person name="Tripathy S."/>
            <person name="Zhang X."/>
            <person name="Dehal P."/>
            <person name="Jiang R.H."/>
            <person name="Aerts A."/>
            <person name="Arredondo F.D."/>
            <person name="Baxter L."/>
            <person name="Bensasson D."/>
            <person name="Beynon J.L."/>
            <person name="Chapman J."/>
            <person name="Damasceno C.M."/>
            <person name="Dorrance A.E."/>
            <person name="Dou D."/>
            <person name="Dickerman A.W."/>
            <person name="Dubchak I.L."/>
            <person name="Garbelotto M."/>
            <person name="Gijzen M."/>
            <person name="Gordon S.G."/>
            <person name="Govers F."/>
            <person name="Grunwald N.J."/>
            <person name="Huang W."/>
            <person name="Ivors K.L."/>
            <person name="Jones R.W."/>
            <person name="Kamoun S."/>
            <person name="Krampis K."/>
            <person name="Lamour K.H."/>
            <person name="Lee M.K."/>
            <person name="McDonald W.H."/>
            <person name="Medina M."/>
            <person name="Meijer H.J."/>
            <person name="Nordberg E.K."/>
            <person name="Maclean D.J."/>
            <person name="Ospina-Giraldo M.D."/>
            <person name="Morris P.F."/>
            <person name="Phuntumart V."/>
            <person name="Putnam N.H."/>
            <person name="Rash S."/>
            <person name="Rose J.K."/>
            <person name="Sakihama Y."/>
            <person name="Salamov A.A."/>
            <person name="Savidor A."/>
            <person name="Scheuring C.F."/>
            <person name="Smith B.M."/>
            <person name="Sobral B.W."/>
            <person name="Terry A."/>
            <person name="Torto-Alalibo T.A."/>
            <person name="Win J."/>
            <person name="Xu Z."/>
            <person name="Zhang H."/>
            <person name="Grigoriev I.V."/>
            <person name="Rokhsar D.S."/>
            <person name="Boore J.L."/>
        </authorList>
    </citation>
    <scope>NUCLEOTIDE SEQUENCE [LARGE SCALE GENOMIC DNA]</scope>
    <source>
        <strain evidence="2 3">P6497</strain>
    </source>
</reference>
<feature type="non-terminal residue" evidence="2">
    <location>
        <position position="230"/>
    </location>
</feature>
<dbReference type="OMA" id="ESHIDIY"/>
<evidence type="ECO:0000313" key="2">
    <source>
        <dbReference type="EMBL" id="EGZ14249.1"/>
    </source>
</evidence>